<dbReference type="OrthoDB" id="1934430at2759"/>
<dbReference type="AlphaFoldDB" id="A0A2Z7BL43"/>
<proteinExistence type="predicted"/>
<dbReference type="PANTHER" id="PTHR36051:SF2">
    <property type="entry name" value="DYNAMIN"/>
    <property type="match status" value="1"/>
</dbReference>
<dbReference type="PANTHER" id="PTHR36051">
    <property type="entry name" value="DYNAMIN"/>
    <property type="match status" value="1"/>
</dbReference>
<evidence type="ECO:0000313" key="2">
    <source>
        <dbReference type="EMBL" id="KZV35006.1"/>
    </source>
</evidence>
<gene>
    <name evidence="2" type="ORF">F511_22948</name>
</gene>
<protein>
    <submittedName>
        <fullName evidence="2">Uncharacterized protein</fullName>
    </submittedName>
</protein>
<feature type="compositionally biased region" description="Low complexity" evidence="1">
    <location>
        <begin position="1"/>
        <end position="16"/>
    </location>
</feature>
<feature type="region of interest" description="Disordered" evidence="1">
    <location>
        <begin position="1"/>
        <end position="24"/>
    </location>
</feature>
<organism evidence="2 3">
    <name type="scientific">Dorcoceras hygrometricum</name>
    <dbReference type="NCBI Taxonomy" id="472368"/>
    <lineage>
        <taxon>Eukaryota</taxon>
        <taxon>Viridiplantae</taxon>
        <taxon>Streptophyta</taxon>
        <taxon>Embryophyta</taxon>
        <taxon>Tracheophyta</taxon>
        <taxon>Spermatophyta</taxon>
        <taxon>Magnoliopsida</taxon>
        <taxon>eudicotyledons</taxon>
        <taxon>Gunneridae</taxon>
        <taxon>Pentapetalae</taxon>
        <taxon>asterids</taxon>
        <taxon>lamiids</taxon>
        <taxon>Lamiales</taxon>
        <taxon>Gesneriaceae</taxon>
        <taxon>Didymocarpoideae</taxon>
        <taxon>Trichosporeae</taxon>
        <taxon>Loxocarpinae</taxon>
        <taxon>Dorcoceras</taxon>
    </lineage>
</organism>
<evidence type="ECO:0000313" key="3">
    <source>
        <dbReference type="Proteomes" id="UP000250235"/>
    </source>
</evidence>
<dbReference type="Proteomes" id="UP000250235">
    <property type="component" value="Unassembled WGS sequence"/>
</dbReference>
<name>A0A2Z7BL43_9LAMI</name>
<reference evidence="2 3" key="1">
    <citation type="journal article" date="2015" name="Proc. Natl. Acad. Sci. U.S.A.">
        <title>The resurrection genome of Boea hygrometrica: A blueprint for survival of dehydration.</title>
        <authorList>
            <person name="Xiao L."/>
            <person name="Yang G."/>
            <person name="Zhang L."/>
            <person name="Yang X."/>
            <person name="Zhao S."/>
            <person name="Ji Z."/>
            <person name="Zhou Q."/>
            <person name="Hu M."/>
            <person name="Wang Y."/>
            <person name="Chen M."/>
            <person name="Xu Y."/>
            <person name="Jin H."/>
            <person name="Xiao X."/>
            <person name="Hu G."/>
            <person name="Bao F."/>
            <person name="Hu Y."/>
            <person name="Wan P."/>
            <person name="Li L."/>
            <person name="Deng X."/>
            <person name="Kuang T."/>
            <person name="Xiang C."/>
            <person name="Zhu J.K."/>
            <person name="Oliver M.J."/>
            <person name="He Y."/>
        </authorList>
    </citation>
    <scope>NUCLEOTIDE SEQUENCE [LARGE SCALE GENOMIC DNA]</scope>
    <source>
        <strain evidence="3">cv. XS01</strain>
    </source>
</reference>
<evidence type="ECO:0000256" key="1">
    <source>
        <dbReference type="SAM" id="MobiDB-lite"/>
    </source>
</evidence>
<sequence length="134" mass="15463">MAKNSVSSSSFQNNVQDGKTKISLEGTLPTNNAIKTQYGSRTEMTINDFLKNPILQEDMDLHEQVEPLQLENNVLQMVLKHQLLIEELMQENKKLHQILVEGLKVEPSKFQSSFNSSNPPCTECFECRRKQRRR</sequence>
<accession>A0A2Z7BL43</accession>
<dbReference type="EMBL" id="KV005014">
    <property type="protein sequence ID" value="KZV35006.1"/>
    <property type="molecule type" value="Genomic_DNA"/>
</dbReference>
<keyword evidence="3" id="KW-1185">Reference proteome</keyword>